<evidence type="ECO:0000313" key="4">
    <source>
        <dbReference type="Proteomes" id="UP000529637"/>
    </source>
</evidence>
<protein>
    <submittedName>
        <fullName evidence="3">Uncharacterized protein</fullName>
    </submittedName>
</protein>
<keyword evidence="4" id="KW-1185">Reference proteome</keyword>
<feature type="chain" id="PRO_5030514546" evidence="2">
    <location>
        <begin position="28"/>
        <end position="117"/>
    </location>
</feature>
<gene>
    <name evidence="3" type="ORF">HQN59_15955</name>
</gene>
<reference evidence="3 4" key="1">
    <citation type="submission" date="2020-06" db="EMBL/GenBank/DDBJ databases">
        <title>Schlegella sp. ID0723 isolated from air conditioner.</title>
        <authorList>
            <person name="Kim D.Y."/>
            <person name="Kim D.-U."/>
        </authorList>
    </citation>
    <scope>NUCLEOTIDE SEQUENCE [LARGE SCALE GENOMIC DNA]</scope>
    <source>
        <strain evidence="3 4">ID0723</strain>
    </source>
</reference>
<name>A0A7Y6NQ65_9BURK</name>
<evidence type="ECO:0000256" key="2">
    <source>
        <dbReference type="SAM" id="SignalP"/>
    </source>
</evidence>
<accession>A0A7Y6NQ65</accession>
<feature type="region of interest" description="Disordered" evidence="1">
    <location>
        <begin position="98"/>
        <end position="117"/>
    </location>
</feature>
<feature type="region of interest" description="Disordered" evidence="1">
    <location>
        <begin position="42"/>
        <end position="90"/>
    </location>
</feature>
<keyword evidence="2" id="KW-0732">Signal</keyword>
<feature type="compositionally biased region" description="Low complexity" evidence="1">
    <location>
        <begin position="42"/>
        <end position="64"/>
    </location>
</feature>
<dbReference type="RefSeq" id="WP_176070107.1">
    <property type="nucleotide sequence ID" value="NZ_JABWMJ010000007.1"/>
</dbReference>
<dbReference type="EMBL" id="JABWMJ010000007">
    <property type="protein sequence ID" value="NUZ07256.1"/>
    <property type="molecule type" value="Genomic_DNA"/>
</dbReference>
<proteinExistence type="predicted"/>
<dbReference type="AlphaFoldDB" id="A0A7Y6NQ65"/>
<evidence type="ECO:0000313" key="3">
    <source>
        <dbReference type="EMBL" id="NUZ07256.1"/>
    </source>
</evidence>
<dbReference type="Proteomes" id="UP000529637">
    <property type="component" value="Unassembled WGS sequence"/>
</dbReference>
<feature type="signal peptide" evidence="2">
    <location>
        <begin position="1"/>
        <end position="27"/>
    </location>
</feature>
<organism evidence="3 4">
    <name type="scientific">Piscinibacter koreensis</name>
    <dbReference type="NCBI Taxonomy" id="2742824"/>
    <lineage>
        <taxon>Bacteria</taxon>
        <taxon>Pseudomonadati</taxon>
        <taxon>Pseudomonadota</taxon>
        <taxon>Betaproteobacteria</taxon>
        <taxon>Burkholderiales</taxon>
        <taxon>Sphaerotilaceae</taxon>
        <taxon>Piscinibacter</taxon>
    </lineage>
</organism>
<evidence type="ECO:0000256" key="1">
    <source>
        <dbReference type="SAM" id="MobiDB-lite"/>
    </source>
</evidence>
<sequence>MATRLTAFLLMLVLVCAGVFGGPFANAAPAVEQAAQVTEVALASPASEDGGDSSPGDPAGQSPAETVHDLPALIMAGAPTPDSGLTMAAPRAFAERAPLAPYLDGPQRPPRATTLVA</sequence>
<comment type="caution">
    <text evidence="3">The sequence shown here is derived from an EMBL/GenBank/DDBJ whole genome shotgun (WGS) entry which is preliminary data.</text>
</comment>